<keyword evidence="3" id="KW-1185">Reference proteome</keyword>
<dbReference type="InterPro" id="IPR051049">
    <property type="entry name" value="Dienelactone_hydrolase-like"/>
</dbReference>
<feature type="domain" description="Dienelactone hydrolase" evidence="1">
    <location>
        <begin position="35"/>
        <end position="254"/>
    </location>
</feature>
<dbReference type="InterPro" id="IPR002925">
    <property type="entry name" value="Dienelactn_hydro"/>
</dbReference>
<sequence length="260" mass="27177">MCYDADAVPPVHAPAVTRVAAAGPVTLTSADGTLFAAFLARPEQPSGAGVLVLPDNNGLSPFYETLTTRLAEQGHPAIAIDYFGRTAGTDYAHRDAEFTSMGNLMRHLGELTPAGLDADITAATDRLRSIGALDLFSLGFCFGGRQAFRSAATRFGLAGSVGFYGFPGPINGAPGPIQLAADLSTPILALWGGADDGIPAAMVGAFDEALTEAGCPHEFVTYPGAPHGFFELTAQDFVEACADAWRRVLDFVATHRSPQM</sequence>
<dbReference type="EMBL" id="JBHUFV010000047">
    <property type="protein sequence ID" value="MFD1935995.1"/>
    <property type="molecule type" value="Genomic_DNA"/>
</dbReference>
<dbReference type="GO" id="GO:0016787">
    <property type="term" value="F:hydrolase activity"/>
    <property type="evidence" value="ECO:0007669"/>
    <property type="project" value="UniProtKB-KW"/>
</dbReference>
<reference evidence="3" key="1">
    <citation type="journal article" date="2019" name="Int. J. Syst. Evol. Microbiol.">
        <title>The Global Catalogue of Microorganisms (GCM) 10K type strain sequencing project: providing services to taxonomists for standard genome sequencing and annotation.</title>
        <authorList>
            <consortium name="The Broad Institute Genomics Platform"/>
            <consortium name="The Broad Institute Genome Sequencing Center for Infectious Disease"/>
            <person name="Wu L."/>
            <person name="Ma J."/>
        </authorList>
    </citation>
    <scope>NUCLEOTIDE SEQUENCE [LARGE SCALE GENOMIC DNA]</scope>
    <source>
        <strain evidence="3">ICMP 6774ER</strain>
    </source>
</reference>
<evidence type="ECO:0000259" key="1">
    <source>
        <dbReference type="Pfam" id="PF01738"/>
    </source>
</evidence>
<dbReference type="EC" id="3.1.-.-" evidence="2"/>
<organism evidence="2 3">
    <name type="scientific">Nonomuraea mangrovi</name>
    <dbReference type="NCBI Taxonomy" id="2316207"/>
    <lineage>
        <taxon>Bacteria</taxon>
        <taxon>Bacillati</taxon>
        <taxon>Actinomycetota</taxon>
        <taxon>Actinomycetes</taxon>
        <taxon>Streptosporangiales</taxon>
        <taxon>Streptosporangiaceae</taxon>
        <taxon>Nonomuraea</taxon>
    </lineage>
</organism>
<dbReference type="PANTHER" id="PTHR46623">
    <property type="entry name" value="CARBOXYMETHYLENEBUTENOLIDASE-RELATED"/>
    <property type="match status" value="1"/>
</dbReference>
<keyword evidence="2" id="KW-0378">Hydrolase</keyword>
<name>A0ABW4T4G3_9ACTN</name>
<comment type="caution">
    <text evidence="2">The sequence shown here is derived from an EMBL/GenBank/DDBJ whole genome shotgun (WGS) entry which is preliminary data.</text>
</comment>
<accession>A0ABW4T4G3</accession>
<dbReference type="RefSeq" id="WP_379576097.1">
    <property type="nucleotide sequence ID" value="NZ_JBHUFV010000047.1"/>
</dbReference>
<evidence type="ECO:0000313" key="3">
    <source>
        <dbReference type="Proteomes" id="UP001597368"/>
    </source>
</evidence>
<evidence type="ECO:0000313" key="2">
    <source>
        <dbReference type="EMBL" id="MFD1935995.1"/>
    </source>
</evidence>
<dbReference type="Gene3D" id="3.40.50.1820">
    <property type="entry name" value="alpha/beta hydrolase"/>
    <property type="match status" value="1"/>
</dbReference>
<dbReference type="SUPFAM" id="SSF53474">
    <property type="entry name" value="alpha/beta-Hydrolases"/>
    <property type="match status" value="1"/>
</dbReference>
<dbReference type="Proteomes" id="UP001597368">
    <property type="component" value="Unassembled WGS sequence"/>
</dbReference>
<gene>
    <name evidence="2" type="ORF">ACFSKW_31455</name>
</gene>
<dbReference type="Pfam" id="PF01738">
    <property type="entry name" value="DLH"/>
    <property type="match status" value="1"/>
</dbReference>
<protein>
    <submittedName>
        <fullName evidence="2">Dienelactone hydrolase family protein</fullName>
        <ecNumber evidence="2">3.1.-.-</ecNumber>
    </submittedName>
</protein>
<dbReference type="InterPro" id="IPR029058">
    <property type="entry name" value="AB_hydrolase_fold"/>
</dbReference>
<proteinExistence type="predicted"/>
<dbReference type="PANTHER" id="PTHR46623:SF6">
    <property type="entry name" value="ALPHA_BETA-HYDROLASES SUPERFAMILY PROTEIN"/>
    <property type="match status" value="1"/>
</dbReference>